<comment type="caution">
    <text evidence="1">The sequence shown here is derived from an EMBL/GenBank/DDBJ whole genome shotgun (WGS) entry which is preliminary data.</text>
</comment>
<evidence type="ECO:0000313" key="2">
    <source>
        <dbReference type="Proteomes" id="UP001597461"/>
    </source>
</evidence>
<dbReference type="Proteomes" id="UP001597461">
    <property type="component" value="Unassembled WGS sequence"/>
</dbReference>
<gene>
    <name evidence="1" type="ORF">ACFSR6_00090</name>
</gene>
<dbReference type="EMBL" id="JBHULL010000001">
    <property type="protein sequence ID" value="MFD2580868.1"/>
    <property type="molecule type" value="Genomic_DNA"/>
</dbReference>
<evidence type="ECO:0000313" key="1">
    <source>
        <dbReference type="EMBL" id="MFD2580868.1"/>
    </source>
</evidence>
<keyword evidence="2" id="KW-1185">Reference proteome</keyword>
<protein>
    <submittedName>
        <fullName evidence="1">Uncharacterized protein</fullName>
    </submittedName>
</protein>
<name>A0ABW5MF49_9SPHI</name>
<organism evidence="1 2">
    <name type="scientific">Pedobacter vanadiisoli</name>
    <dbReference type="NCBI Taxonomy" id="1761975"/>
    <lineage>
        <taxon>Bacteria</taxon>
        <taxon>Pseudomonadati</taxon>
        <taxon>Bacteroidota</taxon>
        <taxon>Sphingobacteriia</taxon>
        <taxon>Sphingobacteriales</taxon>
        <taxon>Sphingobacteriaceae</taxon>
        <taxon>Pedobacter</taxon>
    </lineage>
</organism>
<sequence>MKSVVKANVIKDSIESIRLREYNFLGYNTEKWELSFELFPNNISFSEYSRIYIFNNQLDTIVNKIIAEKYNLLSQDELENGITTNLKAFLVLKYPYSQVPELDSFYPEGTF</sequence>
<dbReference type="RefSeq" id="WP_379073538.1">
    <property type="nucleotide sequence ID" value="NZ_JBHULL010000001.1"/>
</dbReference>
<reference evidence="2" key="1">
    <citation type="journal article" date="2019" name="Int. J. Syst. Evol. Microbiol.">
        <title>The Global Catalogue of Microorganisms (GCM) 10K type strain sequencing project: providing services to taxonomists for standard genome sequencing and annotation.</title>
        <authorList>
            <consortium name="The Broad Institute Genomics Platform"/>
            <consortium name="The Broad Institute Genome Sequencing Center for Infectious Disease"/>
            <person name="Wu L."/>
            <person name="Ma J."/>
        </authorList>
    </citation>
    <scope>NUCLEOTIDE SEQUENCE [LARGE SCALE GENOMIC DNA]</scope>
    <source>
        <strain evidence="2">KCTC 42866</strain>
    </source>
</reference>
<proteinExistence type="predicted"/>
<accession>A0ABW5MF49</accession>